<dbReference type="SUPFAM" id="SSF50630">
    <property type="entry name" value="Acid proteases"/>
    <property type="match status" value="1"/>
</dbReference>
<name>A0A6G1IP87_9PLEO</name>
<feature type="signal peptide" evidence="3">
    <location>
        <begin position="1"/>
        <end position="20"/>
    </location>
</feature>
<feature type="region of interest" description="Disordered" evidence="1">
    <location>
        <begin position="384"/>
        <end position="418"/>
    </location>
</feature>
<gene>
    <name evidence="4" type="ORF">K458DRAFT_445622</name>
</gene>
<keyword evidence="2" id="KW-0812">Transmembrane</keyword>
<dbReference type="AlphaFoldDB" id="A0A6G1IP87"/>
<keyword evidence="2" id="KW-0472">Membrane</keyword>
<dbReference type="InterPro" id="IPR021109">
    <property type="entry name" value="Peptidase_aspartic_dom_sf"/>
</dbReference>
<dbReference type="Gene3D" id="2.40.70.10">
    <property type="entry name" value="Acid Proteases"/>
    <property type="match status" value="2"/>
</dbReference>
<evidence type="ECO:0000256" key="2">
    <source>
        <dbReference type="SAM" id="Phobius"/>
    </source>
</evidence>
<reference evidence="4" key="1">
    <citation type="journal article" date="2020" name="Stud. Mycol.">
        <title>101 Dothideomycetes genomes: a test case for predicting lifestyles and emergence of pathogens.</title>
        <authorList>
            <person name="Haridas S."/>
            <person name="Albert R."/>
            <person name="Binder M."/>
            <person name="Bloem J."/>
            <person name="Labutti K."/>
            <person name="Salamov A."/>
            <person name="Andreopoulos B."/>
            <person name="Baker S."/>
            <person name="Barry K."/>
            <person name="Bills G."/>
            <person name="Bluhm B."/>
            <person name="Cannon C."/>
            <person name="Castanera R."/>
            <person name="Culley D."/>
            <person name="Daum C."/>
            <person name="Ezra D."/>
            <person name="Gonzalez J."/>
            <person name="Henrissat B."/>
            <person name="Kuo A."/>
            <person name="Liang C."/>
            <person name="Lipzen A."/>
            <person name="Lutzoni F."/>
            <person name="Magnuson J."/>
            <person name="Mondo S."/>
            <person name="Nolan M."/>
            <person name="Ohm R."/>
            <person name="Pangilinan J."/>
            <person name="Park H.-J."/>
            <person name="Ramirez L."/>
            <person name="Alfaro M."/>
            <person name="Sun H."/>
            <person name="Tritt A."/>
            <person name="Yoshinaga Y."/>
            <person name="Zwiers L.-H."/>
            <person name="Turgeon B."/>
            <person name="Goodwin S."/>
            <person name="Spatafora J."/>
            <person name="Crous P."/>
            <person name="Grigoriev I."/>
        </authorList>
    </citation>
    <scope>NUCLEOTIDE SEQUENCE</scope>
    <source>
        <strain evidence="4">CBS 122367</strain>
    </source>
</reference>
<evidence type="ECO:0008006" key="6">
    <source>
        <dbReference type="Google" id="ProtNLM"/>
    </source>
</evidence>
<evidence type="ECO:0000256" key="3">
    <source>
        <dbReference type="SAM" id="SignalP"/>
    </source>
</evidence>
<evidence type="ECO:0000313" key="5">
    <source>
        <dbReference type="Proteomes" id="UP000799291"/>
    </source>
</evidence>
<keyword evidence="2" id="KW-1133">Transmembrane helix</keyword>
<sequence length="500" mass="53274">MRTAIVSIALPFLAAARSQCDTPPLTLTWTNTTVTQDGLGVARGIELSIGTPRQIFAFRPITALNNTRINNVLNCGSAANNSCVGELGGTFDPSKSESYAVSMKSQWNGTMAEEEDGKKAYVYLNDEVGFQGGGSVEGFPLVMSGGGGAQSGLSLGTNSSFLRAAVAGGVAPSEVFGLWSGSRGVDHPRDGQLFVGGYDRARVGPTASFSTFPVAQWSLERACPLQVTITDLRYAGLPLLPNGTNKLIACIEPAIHRLVFPPEIAEKFANYTSHNPTAHPGRLEYDVTKRPTDVLTITLSNGYSTGISNEELFAPLRTHDENGRYAIINDRVVEAFVADTRGVDPADVDTMLGGLFLTFNYLIVDYAKGEFKLASAVSAAAEDVDPDPTVVCTPSNTPSTSPWPPTSPKSSTSGGGGSKNGGMIVGAVVGSVAAVALLGSAGFLLFRRRGRVKEMLLRETYARPHMDVAKQPLEMMANEVHELPTSRQSSFRKLEGWMRQ</sequence>
<keyword evidence="3" id="KW-0732">Signal</keyword>
<evidence type="ECO:0000256" key="1">
    <source>
        <dbReference type="SAM" id="MobiDB-lite"/>
    </source>
</evidence>
<evidence type="ECO:0000313" key="4">
    <source>
        <dbReference type="EMBL" id="KAF2679689.1"/>
    </source>
</evidence>
<protein>
    <recommendedName>
        <fullName evidence="6">Acid protease</fullName>
    </recommendedName>
</protein>
<proteinExistence type="predicted"/>
<dbReference type="OrthoDB" id="5361565at2759"/>
<dbReference type="EMBL" id="MU005601">
    <property type="protein sequence ID" value="KAF2679689.1"/>
    <property type="molecule type" value="Genomic_DNA"/>
</dbReference>
<organism evidence="4 5">
    <name type="scientific">Lentithecium fluviatile CBS 122367</name>
    <dbReference type="NCBI Taxonomy" id="1168545"/>
    <lineage>
        <taxon>Eukaryota</taxon>
        <taxon>Fungi</taxon>
        <taxon>Dikarya</taxon>
        <taxon>Ascomycota</taxon>
        <taxon>Pezizomycotina</taxon>
        <taxon>Dothideomycetes</taxon>
        <taxon>Pleosporomycetidae</taxon>
        <taxon>Pleosporales</taxon>
        <taxon>Massarineae</taxon>
        <taxon>Lentitheciaceae</taxon>
        <taxon>Lentithecium</taxon>
    </lineage>
</organism>
<dbReference type="Proteomes" id="UP000799291">
    <property type="component" value="Unassembled WGS sequence"/>
</dbReference>
<feature type="transmembrane region" description="Helical" evidence="2">
    <location>
        <begin position="423"/>
        <end position="446"/>
    </location>
</feature>
<keyword evidence="5" id="KW-1185">Reference proteome</keyword>
<accession>A0A6G1IP87</accession>
<feature type="chain" id="PRO_5026052697" description="Acid protease" evidence="3">
    <location>
        <begin position="21"/>
        <end position="500"/>
    </location>
</feature>